<dbReference type="OrthoDB" id="4347at2759"/>
<keyword evidence="1 4" id="KW-0479">Metal-binding</keyword>
<feature type="zinc finger region" description="C3H1-type" evidence="4">
    <location>
        <begin position="1475"/>
        <end position="1500"/>
    </location>
</feature>
<dbReference type="STRING" id="1163406.A0A0L0N2L0"/>
<dbReference type="PROSITE" id="PS50103">
    <property type="entry name" value="ZF_C3H1"/>
    <property type="match status" value="1"/>
</dbReference>
<keyword evidence="5" id="KW-0175">Coiled coil</keyword>
<proteinExistence type="predicted"/>
<feature type="compositionally biased region" description="Polar residues" evidence="6">
    <location>
        <begin position="787"/>
        <end position="800"/>
    </location>
</feature>
<reference evidence="8 9" key="1">
    <citation type="journal article" date="2015" name="BMC Genomics">
        <title>The genome of the truffle-parasite Tolypocladium ophioglossoides and the evolution of antifungal peptaibiotics.</title>
        <authorList>
            <person name="Quandt C.A."/>
            <person name="Bushley K.E."/>
            <person name="Spatafora J.W."/>
        </authorList>
    </citation>
    <scope>NUCLEOTIDE SEQUENCE [LARGE SCALE GENOMIC DNA]</scope>
    <source>
        <strain evidence="8 9">CBS 100239</strain>
    </source>
</reference>
<feature type="domain" description="C3H1-type" evidence="7">
    <location>
        <begin position="1475"/>
        <end position="1500"/>
    </location>
</feature>
<feature type="compositionally biased region" description="Polar residues" evidence="6">
    <location>
        <begin position="233"/>
        <end position="245"/>
    </location>
</feature>
<feature type="compositionally biased region" description="Basic and acidic residues" evidence="6">
    <location>
        <begin position="960"/>
        <end position="975"/>
    </location>
</feature>
<feature type="compositionally biased region" description="Basic and acidic residues" evidence="6">
    <location>
        <begin position="894"/>
        <end position="921"/>
    </location>
</feature>
<feature type="compositionally biased region" description="Basic and acidic residues" evidence="6">
    <location>
        <begin position="1436"/>
        <end position="1457"/>
    </location>
</feature>
<dbReference type="Pfam" id="PF18044">
    <property type="entry name" value="zf-CCCH_4"/>
    <property type="match status" value="1"/>
</dbReference>
<sequence>ADASSRYSFSAVPSFVHVAEALASRWTLNLANMQPWSDQGQNVADGHNQWQSGFVYPSQNGQYDPNQQAWSQPMTGQATNYPQVSHDAQAGAATDFHFDSSHQDAGAFLEEQHLTVSQPNQAAFHGGHGPMPLNQHQQFPPPGQDMLDSSFSNIHPNLFAQQQQPPQGKVSLGGGNGGMNHMGLAQAQNHPHTHPQAFAQHDYSFTPQGGQAFNPPQAPQYNPPQLMPRPGPSRQQSHTPVQQHFESNDGHVGFPQNQAFARPPQQSPVPQQQQRSFSAAGQAFSPPGNGQAGHFQPGPHAHLAYNQYQEPQPQPHLQQAHFQQSGFAPQQPLPYQQSGPGSVGQVSTGQQLQQQQQARSTSQPTPPPATGNVQPAPPQQPAAEYDSGATPESPTKKRKRSAKSVPDVSTGEPLAPVIVDLTVESAAKKAEEIDALEAPAPSAEETKLMAEFGKRGKAAQSKAPPAKAVPFLAYDASVKLPAPKSYDKLTPLVAVPPRSGRSVVAGLGYGLPCEIQGNFTNQYKPSFDKAGLDERKAEAKNLLDEYDRSMKALGKRQPKYTEYPNAFKEQLKADEASKNKAGKKAKKDLEHERSKPIRAATRPTDPAAAAAWDVIGMVHLEKAVARTSAMIAGRVQQAGEFLINLRTEANRARLAFDQATRDNVAETELAKLKKEADQKREALYKALDATVEHADDSVLDNLGGHQKLVLSLINILISCIKSADFSGKLPKIVLELFTHLTMTEKIVETANFDAVRKRFEDKGDDDVKDLTREITLKIKRFKKANESETTTGYKGTSAASRTKAGAKPAAAESSGKRSRDDDSDTRIVKKIAVEPGSSLLSKKLGQPKSQPLSGAKTAAPKAVTSILPGKPRPVARPVSKPEPPVAADSPSASADEKSKAEVRKPVAKPESKTAAAKKEAKPVAPKTVATSSSSAVSSISSLLDSINAKKPDPVVAAASKEGRRSQTPETAEQRAKRLHKEARRKLRVSWKPEGELVQTRVFEKDDEEDEGRDVNMIRDAADDRSEGMVLKRRADVGVEDDDDDLPYQPWVTPVATDFSHLPENIRKKSYVTRGGHVAFSTDEQKRMAEREQRELMAIYTDPADIPPTPKSPPPETTVARTETKLGYLPKEDSRFQEIQLRWTEEQQMGLDQALVAALKRFDARDSLSTRLDSILGRVIQKGPGGSTAATKASPTSAVVSGAVTKATSSNVPFLVGPAVEIPVLEWLRWDRMKSWRDPDPVHVDVARVHQYADPDVQMSGTAVEAVATNLAGKPHPAASPPGWLAKDEERIREWWLGFNKESTARQRKEEEERTRAEAEANALRVAGQGSGSAQDWSAYYAQQQQAYAPYMALLQQVNGGQQQQPPAAGVAGVVQSQQSQIPESQLQSILAAINQPSQQQPAHAQHSNAGDYEPSYQAFSQGQQGQQGQQAPAYSGERDWERVESQYGRGEHKDAKDGRKKKGSLPPHKPVNKALIGTKPCTFWQQGKCARGDKCTFRHD</sequence>
<feature type="compositionally biased region" description="Pro residues" evidence="6">
    <location>
        <begin position="216"/>
        <end position="231"/>
    </location>
</feature>
<comment type="caution">
    <text evidence="8">The sequence shown here is derived from an EMBL/GenBank/DDBJ whole genome shotgun (WGS) entry which is preliminary data.</text>
</comment>
<evidence type="ECO:0000256" key="1">
    <source>
        <dbReference type="ARBA" id="ARBA00022723"/>
    </source>
</evidence>
<gene>
    <name evidence="8" type="ORF">TOPH_06995</name>
</gene>
<keyword evidence="2 4" id="KW-0863">Zinc-finger</keyword>
<feature type="region of interest" description="Disordered" evidence="6">
    <location>
        <begin position="787"/>
        <end position="826"/>
    </location>
</feature>
<organism evidence="8 9">
    <name type="scientific">Tolypocladium ophioglossoides (strain CBS 100239)</name>
    <name type="common">Snaketongue truffleclub</name>
    <name type="synonym">Elaphocordyceps ophioglossoides</name>
    <dbReference type="NCBI Taxonomy" id="1163406"/>
    <lineage>
        <taxon>Eukaryota</taxon>
        <taxon>Fungi</taxon>
        <taxon>Dikarya</taxon>
        <taxon>Ascomycota</taxon>
        <taxon>Pezizomycotina</taxon>
        <taxon>Sordariomycetes</taxon>
        <taxon>Hypocreomycetidae</taxon>
        <taxon>Hypocreales</taxon>
        <taxon>Ophiocordycipitaceae</taxon>
        <taxon>Tolypocladium</taxon>
    </lineage>
</organism>
<evidence type="ECO:0000256" key="3">
    <source>
        <dbReference type="ARBA" id="ARBA00022833"/>
    </source>
</evidence>
<dbReference type="Proteomes" id="UP000036947">
    <property type="component" value="Unassembled WGS sequence"/>
</dbReference>
<feature type="compositionally biased region" description="Polar residues" evidence="6">
    <location>
        <begin position="306"/>
        <end position="328"/>
    </location>
</feature>
<keyword evidence="3 4" id="KW-0862">Zinc</keyword>
<feature type="compositionally biased region" description="Low complexity" evidence="6">
    <location>
        <begin position="336"/>
        <end position="363"/>
    </location>
</feature>
<feature type="compositionally biased region" description="Low complexity" evidence="6">
    <location>
        <begin position="922"/>
        <end position="946"/>
    </location>
</feature>
<feature type="region of interest" description="Disordered" evidence="6">
    <location>
        <begin position="838"/>
        <end position="983"/>
    </location>
</feature>
<evidence type="ECO:0000256" key="6">
    <source>
        <dbReference type="SAM" id="MobiDB-lite"/>
    </source>
</evidence>
<dbReference type="SUPFAM" id="SSF90229">
    <property type="entry name" value="CCCH zinc finger"/>
    <property type="match status" value="1"/>
</dbReference>
<dbReference type="InterPro" id="IPR041367">
    <property type="entry name" value="Znf-CCCH_4"/>
</dbReference>
<keyword evidence="9" id="KW-1185">Reference proteome</keyword>
<accession>A0A0L0N2L0</accession>
<dbReference type="InterPro" id="IPR036855">
    <property type="entry name" value="Znf_CCCH_sf"/>
</dbReference>
<feature type="compositionally biased region" description="Gly residues" evidence="6">
    <location>
        <begin position="171"/>
        <end position="180"/>
    </location>
</feature>
<feature type="region of interest" description="Disordered" evidence="6">
    <location>
        <begin position="1395"/>
        <end position="1474"/>
    </location>
</feature>
<feature type="region of interest" description="Disordered" evidence="6">
    <location>
        <begin position="161"/>
        <end position="411"/>
    </location>
</feature>
<feature type="compositionally biased region" description="Low complexity" evidence="6">
    <location>
        <begin position="1421"/>
        <end position="1430"/>
    </location>
</feature>
<feature type="region of interest" description="Disordered" evidence="6">
    <location>
        <begin position="572"/>
        <end position="603"/>
    </location>
</feature>
<feature type="coiled-coil region" evidence="5">
    <location>
        <begin position="529"/>
        <end position="556"/>
    </location>
</feature>
<evidence type="ECO:0000313" key="8">
    <source>
        <dbReference type="EMBL" id="KND88322.1"/>
    </source>
</evidence>
<evidence type="ECO:0000256" key="5">
    <source>
        <dbReference type="SAM" id="Coils"/>
    </source>
</evidence>
<dbReference type="Gene3D" id="4.10.1000.10">
    <property type="entry name" value="Zinc finger, CCCH-type"/>
    <property type="match status" value="1"/>
</dbReference>
<name>A0A0L0N2L0_TOLOC</name>
<dbReference type="InterPro" id="IPR000571">
    <property type="entry name" value="Znf_CCCH"/>
</dbReference>
<evidence type="ECO:0000256" key="4">
    <source>
        <dbReference type="PROSITE-ProRule" id="PRU00723"/>
    </source>
</evidence>
<feature type="compositionally biased region" description="Pro residues" evidence="6">
    <location>
        <begin position="364"/>
        <end position="380"/>
    </location>
</feature>
<feature type="coiled-coil region" evidence="5">
    <location>
        <begin position="662"/>
        <end position="689"/>
    </location>
</feature>
<feature type="non-terminal residue" evidence="8">
    <location>
        <position position="1"/>
    </location>
</feature>
<dbReference type="GO" id="GO:0008270">
    <property type="term" value="F:zinc ion binding"/>
    <property type="evidence" value="ECO:0007669"/>
    <property type="project" value="UniProtKB-KW"/>
</dbReference>
<feature type="compositionally biased region" description="Low complexity" evidence="6">
    <location>
        <begin position="1395"/>
        <end position="1408"/>
    </location>
</feature>
<dbReference type="EMBL" id="LFRF01000026">
    <property type="protein sequence ID" value="KND88322.1"/>
    <property type="molecule type" value="Genomic_DNA"/>
</dbReference>
<evidence type="ECO:0000313" key="9">
    <source>
        <dbReference type="Proteomes" id="UP000036947"/>
    </source>
</evidence>
<feature type="compositionally biased region" description="Basic and acidic residues" evidence="6">
    <location>
        <begin position="814"/>
        <end position="826"/>
    </location>
</feature>
<protein>
    <recommendedName>
        <fullName evidence="7">C3H1-type domain-containing protein</fullName>
    </recommendedName>
</protein>
<feature type="coiled-coil region" evidence="5">
    <location>
        <begin position="1299"/>
        <end position="1326"/>
    </location>
</feature>
<evidence type="ECO:0000259" key="7">
    <source>
        <dbReference type="PROSITE" id="PS50103"/>
    </source>
</evidence>
<evidence type="ECO:0000256" key="2">
    <source>
        <dbReference type="ARBA" id="ARBA00022771"/>
    </source>
</evidence>